<name>A0A914PLT8_9BILA</name>
<organism evidence="4 5">
    <name type="scientific">Panagrolaimus davidi</name>
    <dbReference type="NCBI Taxonomy" id="227884"/>
    <lineage>
        <taxon>Eukaryota</taxon>
        <taxon>Metazoa</taxon>
        <taxon>Ecdysozoa</taxon>
        <taxon>Nematoda</taxon>
        <taxon>Chromadorea</taxon>
        <taxon>Rhabditida</taxon>
        <taxon>Tylenchina</taxon>
        <taxon>Panagrolaimomorpha</taxon>
        <taxon>Panagrolaimoidea</taxon>
        <taxon>Panagrolaimidae</taxon>
        <taxon>Panagrolaimus</taxon>
    </lineage>
</organism>
<evidence type="ECO:0000313" key="5">
    <source>
        <dbReference type="WBParaSite" id="PDA_v2.g19439.t1"/>
    </source>
</evidence>
<dbReference type="SUPFAM" id="SSF53067">
    <property type="entry name" value="Actin-like ATPase domain"/>
    <property type="match status" value="2"/>
</dbReference>
<protein>
    <submittedName>
        <fullName evidence="5">Uncharacterized protein</fullName>
    </submittedName>
</protein>
<comment type="similarity">
    <text evidence="1">Belongs to the heat shock protein 70 family.</text>
</comment>
<evidence type="ECO:0000256" key="1">
    <source>
        <dbReference type="ARBA" id="ARBA00007381"/>
    </source>
</evidence>
<proteinExistence type="inferred from homology"/>
<evidence type="ECO:0000256" key="2">
    <source>
        <dbReference type="ARBA" id="ARBA00022741"/>
    </source>
</evidence>
<sequence>MQEISKKCELRTYNGDDVLSTGCLFKSGLSAVYMVHLFFGAPSNLVNCFDHKIVLKISEKEIVSFLPDRPLPIYYSQELLLAQGSVLLLQVFYAFHIHEETFEIPYYKNIYLAFEMDRNGIYSVDILDELENKECSVENAFVNNTQISPHDPLVQPKDNYANGTNYVIPKKEILLKKDFPVIGIDLGTSRCCAAVNRNDGIATVPLDNTGERLLPSFVSYDEEKVKCGRVVMGRLRHYSKSTIFDSKRIIGRPFNDIEIDENWNFNVNFEDKEVYIEIQGVNNERKRITAETVASDLLRYIKGEAEKYQGTKITNAVITVPAAFTEEQKASTLSAAKLADWTNIHLLPEPMAAAFAYFLNRPIPDKSTVLLFDLGGGTLDVCIFKVEKDNIKIISNTGDSKLGGRNFDTVLINYFKNLLNSEHGITTLKDKKYKLMLECQRIKEDLTTLTNTSLDIDEFDPGKKGEIPISREGFQRMTQPLLNKAKITIQAALFNSNLKENQINQVLHVGGGSRMPMIKQLLLDIFPDAEHRSEEHPDEVVAIGAAFYAYSIFSD</sequence>
<evidence type="ECO:0000256" key="3">
    <source>
        <dbReference type="ARBA" id="ARBA00022840"/>
    </source>
</evidence>
<dbReference type="WBParaSite" id="PDA_v2.g19439.t1">
    <property type="protein sequence ID" value="PDA_v2.g19439.t1"/>
    <property type="gene ID" value="PDA_v2.g19439"/>
</dbReference>
<dbReference type="InterPro" id="IPR018181">
    <property type="entry name" value="Heat_shock_70_CS"/>
</dbReference>
<dbReference type="Gene3D" id="3.30.420.40">
    <property type="match status" value="2"/>
</dbReference>
<dbReference type="Pfam" id="PF00012">
    <property type="entry name" value="HSP70"/>
    <property type="match status" value="1"/>
</dbReference>
<dbReference type="PRINTS" id="PR00301">
    <property type="entry name" value="HEATSHOCK70"/>
</dbReference>
<dbReference type="PANTHER" id="PTHR45639:SF34">
    <property type="entry name" value="CHAPERONE PROTEIN DNAK"/>
    <property type="match status" value="1"/>
</dbReference>
<dbReference type="GO" id="GO:0140662">
    <property type="term" value="F:ATP-dependent protein folding chaperone"/>
    <property type="evidence" value="ECO:0007669"/>
    <property type="project" value="InterPro"/>
</dbReference>
<dbReference type="InterPro" id="IPR013126">
    <property type="entry name" value="Hsp_70_fam"/>
</dbReference>
<keyword evidence="4" id="KW-1185">Reference proteome</keyword>
<dbReference type="InterPro" id="IPR043129">
    <property type="entry name" value="ATPase_NBD"/>
</dbReference>
<dbReference type="PROSITE" id="PS00297">
    <property type="entry name" value="HSP70_1"/>
    <property type="match status" value="1"/>
</dbReference>
<dbReference type="GO" id="GO:0030968">
    <property type="term" value="P:endoplasmic reticulum unfolded protein response"/>
    <property type="evidence" value="ECO:0007669"/>
    <property type="project" value="TreeGrafter"/>
</dbReference>
<dbReference type="GO" id="GO:0005524">
    <property type="term" value="F:ATP binding"/>
    <property type="evidence" value="ECO:0007669"/>
    <property type="project" value="UniProtKB-KW"/>
</dbReference>
<dbReference type="GO" id="GO:0034663">
    <property type="term" value="C:endoplasmic reticulum chaperone complex"/>
    <property type="evidence" value="ECO:0007669"/>
    <property type="project" value="TreeGrafter"/>
</dbReference>
<dbReference type="AlphaFoldDB" id="A0A914PLT8"/>
<dbReference type="Proteomes" id="UP000887578">
    <property type="component" value="Unplaced"/>
</dbReference>
<dbReference type="PANTHER" id="PTHR45639">
    <property type="entry name" value="HSC70CB, ISOFORM G-RELATED"/>
    <property type="match status" value="1"/>
</dbReference>
<evidence type="ECO:0000313" key="4">
    <source>
        <dbReference type="Proteomes" id="UP000887578"/>
    </source>
</evidence>
<keyword evidence="3" id="KW-0067">ATP-binding</keyword>
<dbReference type="Gene3D" id="3.90.640.10">
    <property type="entry name" value="Actin, Chain A, domain 4"/>
    <property type="match status" value="1"/>
</dbReference>
<accession>A0A914PLT8</accession>
<reference evidence="5" key="1">
    <citation type="submission" date="2022-11" db="UniProtKB">
        <authorList>
            <consortium name="WormBaseParasite"/>
        </authorList>
    </citation>
    <scope>IDENTIFICATION</scope>
</reference>
<keyword evidence="2" id="KW-0547">Nucleotide-binding</keyword>